<feature type="compositionally biased region" description="Polar residues" evidence="1">
    <location>
        <begin position="33"/>
        <end position="46"/>
    </location>
</feature>
<reference evidence="2" key="1">
    <citation type="submission" date="2021-01" db="EMBL/GenBank/DDBJ databases">
        <authorList>
            <person name="Corre E."/>
            <person name="Pelletier E."/>
            <person name="Niang G."/>
            <person name="Scheremetjew M."/>
            <person name="Finn R."/>
            <person name="Kale V."/>
            <person name="Holt S."/>
            <person name="Cochrane G."/>
            <person name="Meng A."/>
            <person name="Brown T."/>
            <person name="Cohen L."/>
        </authorList>
    </citation>
    <scope>NUCLEOTIDE SEQUENCE</scope>
    <source>
        <strain evidence="2">CCMP125</strain>
    </source>
</reference>
<name>A0A7S2V7R7_9STRA</name>
<protein>
    <submittedName>
        <fullName evidence="2">Uncharacterized protein</fullName>
    </submittedName>
</protein>
<evidence type="ECO:0000256" key="1">
    <source>
        <dbReference type="SAM" id="MobiDB-lite"/>
    </source>
</evidence>
<accession>A0A7S2V7R7</accession>
<evidence type="ECO:0000313" key="2">
    <source>
        <dbReference type="EMBL" id="CAD9940464.1"/>
    </source>
</evidence>
<sequence length="323" mass="34722">MSLIGSELNLELDFNSLAAETGDTQGQEKDGNDQATSDEASPSTPGTKGPMNEDNPNGNEEDDDDGHRPPTPKTGIESFFLGELPTHNVSAAALAQELKSNRHSHNSLSAHTDDFKTANQASCVSDHSSYACADDDYDEKSDPNLFSKDALVYSRELSIESEEPERTATANKERTMATTVTTTTPVDTTPVEDVEEPMNIDPAEKIYDTAKGVWGWGKGIIIFSPFMGIAEGIAGKMVETVGSSMEDVDSALTGKLQELDDGILNPAVKMVVNTVMGAAHKTEEFIKPIIIVCLKPIDFMIKGKPEEEAVTPPEPEVTAVAMN</sequence>
<proteinExistence type="predicted"/>
<feature type="region of interest" description="Disordered" evidence="1">
    <location>
        <begin position="15"/>
        <end position="78"/>
    </location>
</feature>
<feature type="compositionally biased region" description="Low complexity" evidence="1">
    <location>
        <begin position="49"/>
        <end position="58"/>
    </location>
</feature>
<dbReference type="EMBL" id="HBHT01000882">
    <property type="protein sequence ID" value="CAD9940464.1"/>
    <property type="molecule type" value="Transcribed_RNA"/>
</dbReference>
<gene>
    <name evidence="2" type="ORF">APAL1065_LOCUS551</name>
</gene>
<organism evidence="2">
    <name type="scientific">Entomoneis paludosa</name>
    <dbReference type="NCBI Taxonomy" id="265537"/>
    <lineage>
        <taxon>Eukaryota</taxon>
        <taxon>Sar</taxon>
        <taxon>Stramenopiles</taxon>
        <taxon>Ochrophyta</taxon>
        <taxon>Bacillariophyta</taxon>
        <taxon>Bacillariophyceae</taxon>
        <taxon>Bacillariophycidae</taxon>
        <taxon>Entomoneidaceae</taxon>
        <taxon>Entomoneis</taxon>
    </lineage>
</organism>
<dbReference type="AlphaFoldDB" id="A0A7S2V7R7"/>